<dbReference type="PANTHER" id="PTHR47447:SF17">
    <property type="entry name" value="OS12G0638900 PROTEIN"/>
    <property type="match status" value="1"/>
</dbReference>
<keyword evidence="2" id="KW-0677">Repeat</keyword>
<comment type="similarity">
    <text evidence="1">Belongs to the PPR family. P subfamily.</text>
</comment>
<name>A0AAD9IHW2_PROWI</name>
<dbReference type="PANTHER" id="PTHR47447">
    <property type="entry name" value="OS03G0856100 PROTEIN"/>
    <property type="match status" value="1"/>
</dbReference>
<feature type="repeat" description="PPR" evidence="3">
    <location>
        <begin position="333"/>
        <end position="367"/>
    </location>
</feature>
<dbReference type="Pfam" id="PF13812">
    <property type="entry name" value="PPR_3"/>
    <property type="match status" value="1"/>
</dbReference>
<dbReference type="Pfam" id="PF01535">
    <property type="entry name" value="PPR"/>
    <property type="match status" value="2"/>
</dbReference>
<feature type="region of interest" description="Disordered" evidence="4">
    <location>
        <begin position="89"/>
        <end position="117"/>
    </location>
</feature>
<evidence type="ECO:0000256" key="4">
    <source>
        <dbReference type="SAM" id="MobiDB-lite"/>
    </source>
</evidence>
<dbReference type="Gene3D" id="1.25.40.10">
    <property type="entry name" value="Tetratricopeptide repeat domain"/>
    <property type="match status" value="3"/>
</dbReference>
<gene>
    <name evidence="5" type="ORF">QBZ16_004405</name>
</gene>
<comment type="caution">
    <text evidence="5">The sequence shown here is derived from an EMBL/GenBank/DDBJ whole genome shotgun (WGS) entry which is preliminary data.</text>
</comment>
<evidence type="ECO:0000256" key="2">
    <source>
        <dbReference type="ARBA" id="ARBA00022737"/>
    </source>
</evidence>
<dbReference type="InterPro" id="IPR011990">
    <property type="entry name" value="TPR-like_helical_dom_sf"/>
</dbReference>
<proteinExistence type="inferred from homology"/>
<evidence type="ECO:0008006" key="7">
    <source>
        <dbReference type="Google" id="ProtNLM"/>
    </source>
</evidence>
<dbReference type="NCBIfam" id="TIGR00756">
    <property type="entry name" value="PPR"/>
    <property type="match status" value="1"/>
</dbReference>
<evidence type="ECO:0000256" key="3">
    <source>
        <dbReference type="PROSITE-ProRule" id="PRU00708"/>
    </source>
</evidence>
<evidence type="ECO:0000313" key="5">
    <source>
        <dbReference type="EMBL" id="KAK2077560.1"/>
    </source>
</evidence>
<sequence>MSAIADFAKRENLSACLELLRQPQCRTPEFNVAMRWLPKRKALKVLELMRARGLPPDRYTALNMVHVLEHDRARLDELMRELERRVYGGGEERRNGVGEEGGPASASVDQHPGPNARPSVEALVEEVEAGLRAAEADIGRAAESAAEDDSLCQPLIVPYFQWAAAHAAAGDPESVLSIMSSAQERGELLSDRYLTLLIKSYGFSGRVQEASQLLDAVLASGLEACDALLRALFNCFGRNGAVGYAHDLLQRLDAAGVAPSADTYGAAVDALSEGRDVEGARALVARMRRDPRGPAVRSPYAYTSLAKALATHGDAAGVRAVLAMQEQDGMPRDLYTWNSLLQAHRVAGDAGALSAVLRDMRAADVEPNHVTHDTVLGALAASGDREAAIAYAGGADVGAARGSIYFQTTLLRLLAEAGRLGDARALFERMRREHERLDGVAFIALVDGALRHWDGDRAARTRDLEYAMRLFEEMSAPDGSFPTRLRRSRPRELKLDLHSHSPWTAQMAALHTIAAMIKDRDRGTLQIITGRGKRTSYSTALGDAAPRQGPPLVRDSVLRCLDQVVAVRRAPRNLGLLLVPAAEMERLVRTPGAAEAIYSAESLARWLVTPNRSPAAPEDGSNGLPED</sequence>
<dbReference type="Proteomes" id="UP001255856">
    <property type="component" value="Unassembled WGS sequence"/>
</dbReference>
<dbReference type="EMBL" id="JASFZW010000006">
    <property type="protein sequence ID" value="KAK2077560.1"/>
    <property type="molecule type" value="Genomic_DNA"/>
</dbReference>
<reference evidence="5" key="1">
    <citation type="submission" date="2021-01" db="EMBL/GenBank/DDBJ databases">
        <authorList>
            <person name="Eckstrom K.M.E."/>
        </authorList>
    </citation>
    <scope>NUCLEOTIDE SEQUENCE</scope>
    <source>
        <strain evidence="5">UVCC 0001</strain>
    </source>
</reference>
<keyword evidence="6" id="KW-1185">Reference proteome</keyword>
<organism evidence="5 6">
    <name type="scientific">Prototheca wickerhamii</name>
    <dbReference type="NCBI Taxonomy" id="3111"/>
    <lineage>
        <taxon>Eukaryota</taxon>
        <taxon>Viridiplantae</taxon>
        <taxon>Chlorophyta</taxon>
        <taxon>core chlorophytes</taxon>
        <taxon>Trebouxiophyceae</taxon>
        <taxon>Chlorellales</taxon>
        <taxon>Chlorellaceae</taxon>
        <taxon>Prototheca</taxon>
    </lineage>
</organism>
<protein>
    <recommendedName>
        <fullName evidence="7">Smr domain-containing protein</fullName>
    </recommendedName>
</protein>
<evidence type="ECO:0000313" key="6">
    <source>
        <dbReference type="Proteomes" id="UP001255856"/>
    </source>
</evidence>
<dbReference type="InterPro" id="IPR002885">
    <property type="entry name" value="PPR_rpt"/>
</dbReference>
<accession>A0AAD9IHW2</accession>
<dbReference type="PROSITE" id="PS51375">
    <property type="entry name" value="PPR"/>
    <property type="match status" value="1"/>
</dbReference>
<evidence type="ECO:0000256" key="1">
    <source>
        <dbReference type="ARBA" id="ARBA00007626"/>
    </source>
</evidence>
<dbReference type="AlphaFoldDB" id="A0AAD9IHW2"/>